<organism evidence="2">
    <name type="scientific">Anopheles triannulatus</name>
    <dbReference type="NCBI Taxonomy" id="58253"/>
    <lineage>
        <taxon>Eukaryota</taxon>
        <taxon>Metazoa</taxon>
        <taxon>Ecdysozoa</taxon>
        <taxon>Arthropoda</taxon>
        <taxon>Hexapoda</taxon>
        <taxon>Insecta</taxon>
        <taxon>Pterygota</taxon>
        <taxon>Neoptera</taxon>
        <taxon>Endopterygota</taxon>
        <taxon>Diptera</taxon>
        <taxon>Nematocera</taxon>
        <taxon>Culicoidea</taxon>
        <taxon>Culicidae</taxon>
        <taxon>Anophelinae</taxon>
        <taxon>Anopheles</taxon>
    </lineage>
</organism>
<feature type="signal peptide" evidence="1">
    <location>
        <begin position="1"/>
        <end position="18"/>
    </location>
</feature>
<evidence type="ECO:0000256" key="1">
    <source>
        <dbReference type="SAM" id="SignalP"/>
    </source>
</evidence>
<keyword evidence="1" id="KW-0732">Signal</keyword>
<name>A0A2M4B697_9DIPT</name>
<dbReference type="AlphaFoldDB" id="A0A2M4B697"/>
<sequence>MRIAALLMRLVTVALVTGKPVIPGLLRNKPKQETNATRSADAETLCAECSRWWSVTLRSSRHAALSILCHLHRREAFTSHASRSASFLAHPHSCWGFGQPESVVMLPSHNGCNACSPLTKHNSK</sequence>
<feature type="chain" id="PRO_5014831097" evidence="1">
    <location>
        <begin position="19"/>
        <end position="124"/>
    </location>
</feature>
<dbReference type="EMBL" id="GGFK01015235">
    <property type="protein sequence ID" value="MBW48556.1"/>
    <property type="molecule type" value="Transcribed_RNA"/>
</dbReference>
<reference evidence="2" key="1">
    <citation type="submission" date="2018-01" db="EMBL/GenBank/DDBJ databases">
        <title>An insight into the sialome of Amazonian anophelines.</title>
        <authorList>
            <person name="Ribeiro J.M."/>
            <person name="Scarpassa V."/>
            <person name="Calvo E."/>
        </authorList>
    </citation>
    <scope>NUCLEOTIDE SEQUENCE</scope>
    <source>
        <tissue evidence="2">Salivary glands</tissue>
    </source>
</reference>
<protein>
    <submittedName>
        <fullName evidence="2">Putative secreted protein</fullName>
    </submittedName>
</protein>
<accession>A0A2M4B697</accession>
<evidence type="ECO:0000313" key="2">
    <source>
        <dbReference type="EMBL" id="MBW48556.1"/>
    </source>
</evidence>
<proteinExistence type="predicted"/>